<dbReference type="EMBL" id="BGPR01008733">
    <property type="protein sequence ID" value="GBN35682.1"/>
    <property type="molecule type" value="Genomic_DNA"/>
</dbReference>
<protein>
    <submittedName>
        <fullName evidence="1">Uncharacterized protein</fullName>
    </submittedName>
</protein>
<sequence length="130" mass="14351">MTKGSKEGRTDLEVDPLDLHGVDDVRESLGADASLEHGHALWIVGQQGHQRDEASPERNLHSGAVEVLVHAIPASKRRRAWMHRILIVVSKARSVYIANLGGLLRSPSEGCQSLANRGQSPKWYLSQWIS</sequence>
<keyword evidence="2" id="KW-1185">Reference proteome</keyword>
<dbReference type="AlphaFoldDB" id="A0A4Y2N9U7"/>
<evidence type="ECO:0000313" key="2">
    <source>
        <dbReference type="Proteomes" id="UP000499080"/>
    </source>
</evidence>
<reference evidence="1 2" key="1">
    <citation type="journal article" date="2019" name="Sci. Rep.">
        <title>Orb-weaving spider Araneus ventricosus genome elucidates the spidroin gene catalogue.</title>
        <authorList>
            <person name="Kono N."/>
            <person name="Nakamura H."/>
            <person name="Ohtoshi R."/>
            <person name="Moran D.A.P."/>
            <person name="Shinohara A."/>
            <person name="Yoshida Y."/>
            <person name="Fujiwara M."/>
            <person name="Mori M."/>
            <person name="Tomita M."/>
            <person name="Arakawa K."/>
        </authorList>
    </citation>
    <scope>NUCLEOTIDE SEQUENCE [LARGE SCALE GENOMIC DNA]</scope>
</reference>
<proteinExistence type="predicted"/>
<comment type="caution">
    <text evidence="1">The sequence shown here is derived from an EMBL/GenBank/DDBJ whole genome shotgun (WGS) entry which is preliminary data.</text>
</comment>
<dbReference type="Proteomes" id="UP000499080">
    <property type="component" value="Unassembled WGS sequence"/>
</dbReference>
<gene>
    <name evidence="1" type="ORF">AVEN_236256_1</name>
</gene>
<organism evidence="1 2">
    <name type="scientific">Araneus ventricosus</name>
    <name type="common">Orbweaver spider</name>
    <name type="synonym">Epeira ventricosa</name>
    <dbReference type="NCBI Taxonomy" id="182803"/>
    <lineage>
        <taxon>Eukaryota</taxon>
        <taxon>Metazoa</taxon>
        <taxon>Ecdysozoa</taxon>
        <taxon>Arthropoda</taxon>
        <taxon>Chelicerata</taxon>
        <taxon>Arachnida</taxon>
        <taxon>Araneae</taxon>
        <taxon>Araneomorphae</taxon>
        <taxon>Entelegynae</taxon>
        <taxon>Araneoidea</taxon>
        <taxon>Araneidae</taxon>
        <taxon>Araneus</taxon>
    </lineage>
</organism>
<name>A0A4Y2N9U7_ARAVE</name>
<accession>A0A4Y2N9U7</accession>
<evidence type="ECO:0000313" key="1">
    <source>
        <dbReference type="EMBL" id="GBN35682.1"/>
    </source>
</evidence>